<dbReference type="Proteomes" id="UP000295418">
    <property type="component" value="Unassembled WGS sequence"/>
</dbReference>
<dbReference type="RefSeq" id="WP_132418280.1">
    <property type="nucleotide sequence ID" value="NZ_SKFG01000010.1"/>
</dbReference>
<dbReference type="InterPro" id="IPR013196">
    <property type="entry name" value="HTH_11"/>
</dbReference>
<dbReference type="InterPro" id="IPR036390">
    <property type="entry name" value="WH_DNA-bd_sf"/>
</dbReference>
<dbReference type="EMBL" id="SKFG01000010">
    <property type="protein sequence ID" value="TCZ77179.1"/>
    <property type="molecule type" value="Genomic_DNA"/>
</dbReference>
<evidence type="ECO:0000259" key="3">
    <source>
        <dbReference type="PROSITE" id="PS51371"/>
    </source>
</evidence>
<evidence type="ECO:0000256" key="1">
    <source>
        <dbReference type="ARBA" id="ARBA00022737"/>
    </source>
</evidence>
<evidence type="ECO:0000313" key="5">
    <source>
        <dbReference type="Proteomes" id="UP000295418"/>
    </source>
</evidence>
<dbReference type="SMART" id="SM00116">
    <property type="entry name" value="CBS"/>
    <property type="match status" value="2"/>
</dbReference>
<dbReference type="InterPro" id="IPR051462">
    <property type="entry name" value="CBS_domain-containing"/>
</dbReference>
<dbReference type="InterPro" id="IPR036388">
    <property type="entry name" value="WH-like_DNA-bd_sf"/>
</dbReference>
<dbReference type="Gene3D" id="1.10.10.10">
    <property type="entry name" value="Winged helix-like DNA-binding domain superfamily/Winged helix DNA-binding domain"/>
    <property type="match status" value="1"/>
</dbReference>
<reference evidence="4 5" key="1">
    <citation type="submission" date="2019-03" db="EMBL/GenBank/DDBJ databases">
        <authorList>
            <person name="Kim M.K.M."/>
        </authorList>
    </citation>
    <scope>NUCLEOTIDE SEQUENCE [LARGE SCALE GENOMIC DNA]</scope>
    <source>
        <strain evidence="4 5">18JY21-1</strain>
    </source>
</reference>
<dbReference type="Gene3D" id="3.10.580.10">
    <property type="entry name" value="CBS-domain"/>
    <property type="match status" value="1"/>
</dbReference>
<gene>
    <name evidence="4" type="ORF">E0485_12010</name>
</gene>
<evidence type="ECO:0000256" key="2">
    <source>
        <dbReference type="PROSITE-ProRule" id="PRU00703"/>
    </source>
</evidence>
<dbReference type="PROSITE" id="PS51371">
    <property type="entry name" value="CBS"/>
    <property type="match status" value="2"/>
</dbReference>
<dbReference type="SUPFAM" id="SSF46785">
    <property type="entry name" value="Winged helix' DNA-binding domain"/>
    <property type="match status" value="1"/>
</dbReference>
<dbReference type="Pfam" id="PF08279">
    <property type="entry name" value="HTH_11"/>
    <property type="match status" value="1"/>
</dbReference>
<feature type="domain" description="CBS" evidence="3">
    <location>
        <begin position="94"/>
        <end position="152"/>
    </location>
</feature>
<dbReference type="Pfam" id="PF00571">
    <property type="entry name" value="CBS"/>
    <property type="match status" value="2"/>
</dbReference>
<dbReference type="SUPFAM" id="SSF54631">
    <property type="entry name" value="CBS-domain pair"/>
    <property type="match status" value="1"/>
</dbReference>
<comment type="caution">
    <text evidence="4">The sequence shown here is derived from an EMBL/GenBank/DDBJ whole genome shotgun (WGS) entry which is preliminary data.</text>
</comment>
<dbReference type="AlphaFoldDB" id="A0A4R4EBX1"/>
<dbReference type="PANTHER" id="PTHR48108:SF32">
    <property type="entry name" value="TRANSCRIPTIONAL REPRESSOR CCPN"/>
    <property type="match status" value="1"/>
</dbReference>
<name>A0A4R4EBX1_9BACL</name>
<keyword evidence="2" id="KW-0129">CBS domain</keyword>
<dbReference type="CDD" id="cd04617">
    <property type="entry name" value="CBS_pair_CcpN"/>
    <property type="match status" value="1"/>
</dbReference>
<evidence type="ECO:0000313" key="4">
    <source>
        <dbReference type="EMBL" id="TCZ77179.1"/>
    </source>
</evidence>
<dbReference type="InterPro" id="IPR046342">
    <property type="entry name" value="CBS_dom_sf"/>
</dbReference>
<proteinExistence type="predicted"/>
<keyword evidence="5" id="KW-1185">Reference proteome</keyword>
<sequence length="225" mass="24407">MIIQRECFFGGVIIQLTTRQLEIVRLVTSQAPITGEQIAEQLGVSRPTIRSDLSLLVMLGYIDAKPKVGYFPAPTAVQDNVHVQKLASLKVKDVQSRAIIVSETSTVGDAVVTLFLENVGSLIVADEEGSLQGVVSRKDLLKVTLGNAAAASMPIGMVMTRSNLATVDAEDDVVEAARKLIYNEVDSLPVVRKHELDGNKTRLEVIGRITKTSMTKLLLEFVLGH</sequence>
<feature type="domain" description="CBS" evidence="3">
    <location>
        <begin position="159"/>
        <end position="225"/>
    </location>
</feature>
<protein>
    <submittedName>
        <fullName evidence="4">CBS domain-containing protein</fullName>
    </submittedName>
</protein>
<dbReference type="InterPro" id="IPR000644">
    <property type="entry name" value="CBS_dom"/>
</dbReference>
<keyword evidence="1" id="KW-0677">Repeat</keyword>
<dbReference type="PANTHER" id="PTHR48108">
    <property type="entry name" value="CBS DOMAIN-CONTAINING PROTEIN CBSX2, CHLOROPLASTIC"/>
    <property type="match status" value="1"/>
</dbReference>
<organism evidence="4 5">
    <name type="scientific">Paenibacillus albiflavus</name>
    <dbReference type="NCBI Taxonomy" id="2545760"/>
    <lineage>
        <taxon>Bacteria</taxon>
        <taxon>Bacillati</taxon>
        <taxon>Bacillota</taxon>
        <taxon>Bacilli</taxon>
        <taxon>Bacillales</taxon>
        <taxon>Paenibacillaceae</taxon>
        <taxon>Paenibacillus</taxon>
    </lineage>
</organism>
<accession>A0A4R4EBX1</accession>
<dbReference type="OrthoDB" id="9793615at2"/>